<dbReference type="InterPro" id="IPR005215">
    <property type="entry name" value="Trig_fac"/>
</dbReference>
<evidence type="ECO:0000256" key="10">
    <source>
        <dbReference type="ARBA" id="ARBA00024849"/>
    </source>
</evidence>
<feature type="domain" description="PPIase FKBP-type" evidence="15">
    <location>
        <begin position="163"/>
        <end position="223"/>
    </location>
</feature>
<evidence type="ECO:0000256" key="4">
    <source>
        <dbReference type="ARBA" id="ARBA00016902"/>
    </source>
</evidence>
<dbReference type="GO" id="GO:0051301">
    <property type="term" value="P:cell division"/>
    <property type="evidence" value="ECO:0007669"/>
    <property type="project" value="UniProtKB-KW"/>
</dbReference>
<evidence type="ECO:0000256" key="2">
    <source>
        <dbReference type="ARBA" id="ARBA00005464"/>
    </source>
</evidence>
<dbReference type="GO" id="GO:0005737">
    <property type="term" value="C:cytoplasm"/>
    <property type="evidence" value="ECO:0007669"/>
    <property type="project" value="UniProtKB-SubCell"/>
</dbReference>
<dbReference type="FunFam" id="3.10.50.40:FF:000001">
    <property type="entry name" value="Trigger factor"/>
    <property type="match status" value="1"/>
</dbReference>
<dbReference type="InterPro" id="IPR037041">
    <property type="entry name" value="Trigger_fac_C_sf"/>
</dbReference>
<keyword evidence="12" id="KW-0963">Cytoplasm</keyword>
<keyword evidence="6 12" id="KW-0697">Rotamase</keyword>
<dbReference type="Proteomes" id="UP000252477">
    <property type="component" value="Chromosome"/>
</dbReference>
<dbReference type="GO" id="GO:0006457">
    <property type="term" value="P:protein folding"/>
    <property type="evidence" value="ECO:0007669"/>
    <property type="project" value="UniProtKB-UniRule"/>
</dbReference>
<reference evidence="16 17" key="1">
    <citation type="submission" date="2018-05" db="EMBL/GenBank/DDBJ databases">
        <title>Annotation of the Mycoplasma phocidae genome.</title>
        <authorList>
            <person name="Brown D.R."/>
            <person name="Kutish G.F."/>
            <person name="Frasca S.Jr."/>
        </authorList>
    </citation>
    <scope>NUCLEOTIDE SEQUENCE [LARGE SCALE GENOMIC DNA]</scope>
    <source>
        <strain evidence="16 17">105</strain>
    </source>
</reference>
<dbReference type="RefSeq" id="WP_114190886.1">
    <property type="nucleotide sequence ID" value="NZ_CP029295.1"/>
</dbReference>
<evidence type="ECO:0000256" key="9">
    <source>
        <dbReference type="ARBA" id="ARBA00023306"/>
    </source>
</evidence>
<dbReference type="Gene3D" id="3.30.70.1050">
    <property type="entry name" value="Trigger factor ribosome-binding domain"/>
    <property type="match status" value="1"/>
</dbReference>
<keyword evidence="8 12" id="KW-0413">Isomerase</keyword>
<evidence type="ECO:0000256" key="6">
    <source>
        <dbReference type="ARBA" id="ARBA00023110"/>
    </source>
</evidence>
<keyword evidence="5 12" id="KW-0132">Cell division</keyword>
<dbReference type="Pfam" id="PF05697">
    <property type="entry name" value="Trigger_N"/>
    <property type="match status" value="1"/>
</dbReference>
<dbReference type="EC" id="5.2.1.8" evidence="3 12"/>
<evidence type="ECO:0000256" key="3">
    <source>
        <dbReference type="ARBA" id="ARBA00013194"/>
    </source>
</evidence>
<evidence type="ECO:0000313" key="17">
    <source>
        <dbReference type="Proteomes" id="UP000252477"/>
    </source>
</evidence>
<sequence>MSRIINKEKTELRISYVLEGQEWQEAIEKAREKLRLNVQIPGFRKGKVPAREADKHISLGEVLEKALRSKLDNIYTEHIAKEIQPTDQIVGREELNIPEFTESKVVVEFIFPIIPEVKLGDYAKLGGKIGSLELSKEELAETEMKIIEKYTVMLDSEEPIKLGDEVNFDFKGFVEGEPFDGGDADGYELKIGSKQFIPGFEDKMIGLKKGEQADLDLAFPENYHVKHLAGKKVVFKVKINGIKTPNLPKIDEQFLKEINITGINTLPEYQEFLEMQTYKNKIADLETKFVEDITKKLIESSEIAISDSLLKSESKKYYDNLLNNLKQQGISEKEYLEFTKNTKDDIFKIFNESAIENLKKSFIFGAIASAEGIKATEEAYTAECQKFADLYKIGIESVKGILRFENFENKFITEQVIETLMKKNDPKHFAKLEEIKKQIQSFDEKQTEKIVAKAKADTEAAAKAKAEEASSQSKK</sequence>
<evidence type="ECO:0000256" key="1">
    <source>
        <dbReference type="ARBA" id="ARBA00000971"/>
    </source>
</evidence>
<dbReference type="KEGG" id="mpho:DA803_01580"/>
<evidence type="ECO:0000256" key="13">
    <source>
        <dbReference type="PROSITE-ProRule" id="PRU00277"/>
    </source>
</evidence>
<dbReference type="AlphaFoldDB" id="A0A2Z5IR99"/>
<evidence type="ECO:0000256" key="5">
    <source>
        <dbReference type="ARBA" id="ARBA00022618"/>
    </source>
</evidence>
<dbReference type="PIRSF" id="PIRSF003095">
    <property type="entry name" value="Trigger_factor"/>
    <property type="match status" value="1"/>
</dbReference>
<dbReference type="PROSITE" id="PS50059">
    <property type="entry name" value="FKBP_PPIASE"/>
    <property type="match status" value="1"/>
</dbReference>
<dbReference type="SUPFAM" id="SSF109998">
    <property type="entry name" value="Triger factor/SurA peptide-binding domain-like"/>
    <property type="match status" value="1"/>
</dbReference>
<gene>
    <name evidence="12" type="primary">tig</name>
    <name evidence="16" type="ORF">DA803_01580</name>
</gene>
<dbReference type="SUPFAM" id="SSF102735">
    <property type="entry name" value="Trigger factor ribosome-binding domain"/>
    <property type="match status" value="1"/>
</dbReference>
<keyword evidence="7 12" id="KW-0143">Chaperone</keyword>
<dbReference type="NCBIfam" id="TIGR00115">
    <property type="entry name" value="tig"/>
    <property type="match status" value="1"/>
</dbReference>
<dbReference type="InterPro" id="IPR036611">
    <property type="entry name" value="Trigger_fac_ribosome-bd_sf"/>
</dbReference>
<name>A0A2Z5IR99_9BACT</name>
<comment type="similarity">
    <text evidence="2 12 14">Belongs to the FKBP-type PPIase family. Tig subfamily.</text>
</comment>
<dbReference type="GO" id="GO:0003755">
    <property type="term" value="F:peptidyl-prolyl cis-trans isomerase activity"/>
    <property type="evidence" value="ECO:0007669"/>
    <property type="project" value="UniProtKB-UniRule"/>
</dbReference>
<accession>A0A2Z5IR99</accession>
<evidence type="ECO:0000256" key="12">
    <source>
        <dbReference type="HAMAP-Rule" id="MF_00303"/>
    </source>
</evidence>
<dbReference type="InterPro" id="IPR027304">
    <property type="entry name" value="Trigger_fact/SurA_dom_sf"/>
</dbReference>
<dbReference type="Gene3D" id="3.10.50.40">
    <property type="match status" value="1"/>
</dbReference>
<protein>
    <recommendedName>
        <fullName evidence="4 12">Trigger factor</fullName>
        <shortName evidence="12">TF</shortName>
        <ecNumber evidence="3 12">5.2.1.8</ecNumber>
    </recommendedName>
    <alternativeName>
        <fullName evidence="11 12">PPIase</fullName>
    </alternativeName>
</protein>
<comment type="function">
    <text evidence="10 12">Involved in protein export. Acts as a chaperone by maintaining the newly synthesized protein in an open conformation. Functions as a peptidyl-prolyl cis-trans isomerase.</text>
</comment>
<dbReference type="Gene3D" id="1.10.3120.10">
    <property type="entry name" value="Trigger factor, C-terminal domain"/>
    <property type="match status" value="1"/>
</dbReference>
<comment type="subcellular location">
    <subcellularLocation>
        <location evidence="12">Cytoplasm</location>
    </subcellularLocation>
    <text evidence="12">About half TF is bound to the ribosome near the polypeptide exit tunnel while the other half is free in the cytoplasm.</text>
</comment>
<evidence type="ECO:0000256" key="8">
    <source>
        <dbReference type="ARBA" id="ARBA00023235"/>
    </source>
</evidence>
<dbReference type="GO" id="GO:0015031">
    <property type="term" value="P:protein transport"/>
    <property type="evidence" value="ECO:0007669"/>
    <property type="project" value="UniProtKB-UniRule"/>
</dbReference>
<dbReference type="EMBL" id="CP029295">
    <property type="protein sequence ID" value="AXE60776.1"/>
    <property type="molecule type" value="Genomic_DNA"/>
</dbReference>
<dbReference type="InterPro" id="IPR001179">
    <property type="entry name" value="PPIase_FKBP_dom"/>
</dbReference>
<dbReference type="InterPro" id="IPR008881">
    <property type="entry name" value="Trigger_fac_ribosome-bd_bac"/>
</dbReference>
<keyword evidence="17" id="KW-1185">Reference proteome</keyword>
<dbReference type="InterPro" id="IPR046357">
    <property type="entry name" value="PPIase_dom_sf"/>
</dbReference>
<dbReference type="SUPFAM" id="SSF54534">
    <property type="entry name" value="FKBP-like"/>
    <property type="match status" value="1"/>
</dbReference>
<comment type="catalytic activity">
    <reaction evidence="1 12 13">
        <text>[protein]-peptidylproline (omega=180) = [protein]-peptidylproline (omega=0)</text>
        <dbReference type="Rhea" id="RHEA:16237"/>
        <dbReference type="Rhea" id="RHEA-COMP:10747"/>
        <dbReference type="Rhea" id="RHEA-COMP:10748"/>
        <dbReference type="ChEBI" id="CHEBI:83833"/>
        <dbReference type="ChEBI" id="CHEBI:83834"/>
        <dbReference type="EC" id="5.2.1.8"/>
    </reaction>
</comment>
<comment type="domain">
    <text evidence="12">Consists of 3 domains; the N-terminus binds the ribosome, the middle domain has PPIase activity, while the C-terminus has intrinsic chaperone activity on its own.</text>
</comment>
<evidence type="ECO:0000259" key="15">
    <source>
        <dbReference type="PROSITE" id="PS50059"/>
    </source>
</evidence>
<dbReference type="OrthoDB" id="9767721at2"/>
<organism evidence="16 17">
    <name type="scientific">[Mycoplasma] phocae</name>
    <dbReference type="NCBI Taxonomy" id="142651"/>
    <lineage>
        <taxon>Bacteria</taxon>
        <taxon>Bacillati</taxon>
        <taxon>Mycoplasmatota</taxon>
        <taxon>Mycoplasmoidales</taxon>
        <taxon>Metamycoplasmataceae</taxon>
        <taxon>Metamycoplasma</taxon>
    </lineage>
</organism>
<dbReference type="Pfam" id="PF00254">
    <property type="entry name" value="FKBP_C"/>
    <property type="match status" value="1"/>
</dbReference>
<dbReference type="Pfam" id="PF05698">
    <property type="entry name" value="Trigger_C"/>
    <property type="match status" value="1"/>
</dbReference>
<evidence type="ECO:0000256" key="7">
    <source>
        <dbReference type="ARBA" id="ARBA00023186"/>
    </source>
</evidence>
<evidence type="ECO:0000256" key="14">
    <source>
        <dbReference type="RuleBase" id="RU003914"/>
    </source>
</evidence>
<dbReference type="HAMAP" id="MF_00303">
    <property type="entry name" value="Trigger_factor_Tig"/>
    <property type="match status" value="1"/>
</dbReference>
<dbReference type="InterPro" id="IPR008880">
    <property type="entry name" value="Trigger_fac_C"/>
</dbReference>
<evidence type="ECO:0000256" key="11">
    <source>
        <dbReference type="ARBA" id="ARBA00029986"/>
    </source>
</evidence>
<keyword evidence="9 12" id="KW-0131">Cell cycle</keyword>
<proteinExistence type="inferred from homology"/>
<evidence type="ECO:0000313" key="16">
    <source>
        <dbReference type="EMBL" id="AXE60776.1"/>
    </source>
</evidence>